<dbReference type="InterPro" id="IPR023214">
    <property type="entry name" value="HAD_sf"/>
</dbReference>
<dbReference type="Gene3D" id="3.40.50.1000">
    <property type="entry name" value="HAD superfamily/HAD-like"/>
    <property type="match status" value="1"/>
</dbReference>
<reference evidence="1 2" key="1">
    <citation type="journal article" date="2016" name="Nat. Commun.">
        <title>Thousands of microbial genomes shed light on interconnected biogeochemical processes in an aquifer system.</title>
        <authorList>
            <person name="Anantharaman K."/>
            <person name="Brown C.T."/>
            <person name="Hug L.A."/>
            <person name="Sharon I."/>
            <person name="Castelle C.J."/>
            <person name="Probst A.J."/>
            <person name="Thomas B.C."/>
            <person name="Singh A."/>
            <person name="Wilkins M.J."/>
            <person name="Karaoz U."/>
            <person name="Brodie E.L."/>
            <person name="Williams K.H."/>
            <person name="Hubbard S.S."/>
            <person name="Banfield J.F."/>
        </authorList>
    </citation>
    <scope>NUCLEOTIDE SEQUENCE [LARGE SCALE GENOMIC DNA]</scope>
</reference>
<protein>
    <recommendedName>
        <fullName evidence="3">FCP1 homology domain-containing protein</fullName>
    </recommendedName>
</protein>
<dbReference type="InterPro" id="IPR041492">
    <property type="entry name" value="HAD_2"/>
</dbReference>
<dbReference type="NCBIfam" id="TIGR01509">
    <property type="entry name" value="HAD-SF-IA-v3"/>
    <property type="match status" value="1"/>
</dbReference>
<dbReference type="PANTHER" id="PTHR43611">
    <property type="entry name" value="ALPHA-D-GLUCOSE 1-PHOSPHATE PHOSPHATASE"/>
    <property type="match status" value="1"/>
</dbReference>
<dbReference type="InterPro" id="IPR006439">
    <property type="entry name" value="HAD-SF_hydro_IA"/>
</dbReference>
<name>A0A1G1ZTQ6_9BACT</name>
<dbReference type="InterPro" id="IPR036412">
    <property type="entry name" value="HAD-like_sf"/>
</dbReference>
<sequence>MTKAVIFDLNGVFVQSPKLSERFRDELGVSTEEFLPVLKEVMAKVRMPNAGSSYLSEIADKVYYSWQTGFVKPDKDAYLKVLTDNNLKPGECIYFDDSGENIGVASELGIKSYIFKNVTELEAELKKEFGLEKSESSEPHNL</sequence>
<accession>A0A1G1ZTQ6</accession>
<evidence type="ECO:0000313" key="1">
    <source>
        <dbReference type="EMBL" id="OGY67859.1"/>
    </source>
</evidence>
<comment type="caution">
    <text evidence="1">The sequence shown here is derived from an EMBL/GenBank/DDBJ whole genome shotgun (WGS) entry which is preliminary data.</text>
</comment>
<evidence type="ECO:0000313" key="2">
    <source>
        <dbReference type="Proteomes" id="UP000177690"/>
    </source>
</evidence>
<proteinExistence type="predicted"/>
<dbReference type="PANTHER" id="PTHR43611:SF3">
    <property type="entry name" value="FLAVIN MONONUCLEOTIDE HYDROLASE 1, CHLOROPLATIC"/>
    <property type="match status" value="1"/>
</dbReference>
<evidence type="ECO:0008006" key="3">
    <source>
        <dbReference type="Google" id="ProtNLM"/>
    </source>
</evidence>
<dbReference type="STRING" id="1798409.A3I24_02055"/>
<dbReference type="Pfam" id="PF13419">
    <property type="entry name" value="HAD_2"/>
    <property type="match status" value="1"/>
</dbReference>
<dbReference type="AlphaFoldDB" id="A0A1G1ZTQ6"/>
<organism evidence="1 2">
    <name type="scientific">Candidatus Harrisonbacteria bacterium RIFCSPLOWO2_02_FULL_41_13b</name>
    <dbReference type="NCBI Taxonomy" id="1798409"/>
    <lineage>
        <taxon>Bacteria</taxon>
        <taxon>Candidatus Harrisoniibacteriota</taxon>
    </lineage>
</organism>
<gene>
    <name evidence="1" type="ORF">A3I24_02055</name>
</gene>
<dbReference type="EMBL" id="MHJL01000014">
    <property type="protein sequence ID" value="OGY67859.1"/>
    <property type="molecule type" value="Genomic_DNA"/>
</dbReference>
<dbReference type="Proteomes" id="UP000177690">
    <property type="component" value="Unassembled WGS sequence"/>
</dbReference>
<dbReference type="SUPFAM" id="SSF56784">
    <property type="entry name" value="HAD-like"/>
    <property type="match status" value="1"/>
</dbReference>